<dbReference type="Pfam" id="PF00036">
    <property type="entry name" value="EF-hand_1"/>
    <property type="match status" value="1"/>
</dbReference>
<keyword evidence="1" id="KW-0106">Calcium</keyword>
<protein>
    <recommendedName>
        <fullName evidence="2">EF-hand domain-containing protein</fullName>
    </recommendedName>
</protein>
<dbReference type="SMART" id="SM00054">
    <property type="entry name" value="EFh"/>
    <property type="match status" value="1"/>
</dbReference>
<gene>
    <name evidence="3" type="ORF">Rsub_11310</name>
</gene>
<dbReference type="AlphaFoldDB" id="A0A2V0PN98"/>
<dbReference type="SUPFAM" id="SSF47473">
    <property type="entry name" value="EF-hand"/>
    <property type="match status" value="1"/>
</dbReference>
<sequence length="216" mass="24697">MASARGAKDLQELCSELANDEEKRRCWEVYRYYTTKRNDTQAGCVRELEHQGSRGPACDTFDSLERMVFEIMSTGRTRDLYSVLKVEAELAKRQGHALEPHATPEEQAHADHIERLRARADELFEMMDANGNGFVDREEFILAMNMLRDELGWDEAELGTVFSAIDCHGHVTREQFADILVAEELRDPTADAELLRHLSHARPNWWTDCPPSVASM</sequence>
<dbReference type="Gene3D" id="1.10.238.10">
    <property type="entry name" value="EF-hand"/>
    <property type="match status" value="1"/>
</dbReference>
<reference evidence="3 4" key="1">
    <citation type="journal article" date="2018" name="Sci. Rep.">
        <title>Raphidocelis subcapitata (=Pseudokirchneriella subcapitata) provides an insight into genome evolution and environmental adaptations in the Sphaeropleales.</title>
        <authorList>
            <person name="Suzuki S."/>
            <person name="Yamaguchi H."/>
            <person name="Nakajima N."/>
            <person name="Kawachi M."/>
        </authorList>
    </citation>
    <scope>NUCLEOTIDE SEQUENCE [LARGE SCALE GENOMIC DNA]</scope>
    <source>
        <strain evidence="3 4">NIES-35</strain>
    </source>
</reference>
<dbReference type="PROSITE" id="PS00018">
    <property type="entry name" value="EF_HAND_1"/>
    <property type="match status" value="1"/>
</dbReference>
<proteinExistence type="predicted"/>
<feature type="domain" description="EF-hand" evidence="2">
    <location>
        <begin position="115"/>
        <end position="150"/>
    </location>
</feature>
<dbReference type="PROSITE" id="PS50222">
    <property type="entry name" value="EF_HAND_2"/>
    <property type="match status" value="1"/>
</dbReference>
<evidence type="ECO:0000313" key="3">
    <source>
        <dbReference type="EMBL" id="GBF98585.1"/>
    </source>
</evidence>
<organism evidence="3 4">
    <name type="scientific">Raphidocelis subcapitata</name>
    <dbReference type="NCBI Taxonomy" id="307507"/>
    <lineage>
        <taxon>Eukaryota</taxon>
        <taxon>Viridiplantae</taxon>
        <taxon>Chlorophyta</taxon>
        <taxon>core chlorophytes</taxon>
        <taxon>Chlorophyceae</taxon>
        <taxon>CS clade</taxon>
        <taxon>Sphaeropleales</taxon>
        <taxon>Selenastraceae</taxon>
        <taxon>Raphidocelis</taxon>
    </lineage>
</organism>
<dbReference type="InterPro" id="IPR018247">
    <property type="entry name" value="EF_Hand_1_Ca_BS"/>
</dbReference>
<dbReference type="GO" id="GO:0005509">
    <property type="term" value="F:calcium ion binding"/>
    <property type="evidence" value="ECO:0007669"/>
    <property type="project" value="InterPro"/>
</dbReference>
<comment type="caution">
    <text evidence="3">The sequence shown here is derived from an EMBL/GenBank/DDBJ whole genome shotgun (WGS) entry which is preliminary data.</text>
</comment>
<accession>A0A2V0PN98</accession>
<evidence type="ECO:0000259" key="2">
    <source>
        <dbReference type="PROSITE" id="PS50222"/>
    </source>
</evidence>
<dbReference type="EMBL" id="BDRX01000129">
    <property type="protein sequence ID" value="GBF98585.1"/>
    <property type="molecule type" value="Genomic_DNA"/>
</dbReference>
<name>A0A2V0PN98_9CHLO</name>
<dbReference type="OrthoDB" id="191686at2759"/>
<dbReference type="Proteomes" id="UP000247498">
    <property type="component" value="Unassembled WGS sequence"/>
</dbReference>
<keyword evidence="4" id="KW-1185">Reference proteome</keyword>
<evidence type="ECO:0000256" key="1">
    <source>
        <dbReference type="ARBA" id="ARBA00022837"/>
    </source>
</evidence>
<dbReference type="InterPro" id="IPR011992">
    <property type="entry name" value="EF-hand-dom_pair"/>
</dbReference>
<dbReference type="CDD" id="cd00051">
    <property type="entry name" value="EFh"/>
    <property type="match status" value="1"/>
</dbReference>
<evidence type="ECO:0000313" key="4">
    <source>
        <dbReference type="Proteomes" id="UP000247498"/>
    </source>
</evidence>
<dbReference type="InterPro" id="IPR002048">
    <property type="entry name" value="EF_hand_dom"/>
</dbReference>
<dbReference type="InParanoid" id="A0A2V0PN98"/>